<dbReference type="PANTHER" id="PTHR46579:SF1">
    <property type="entry name" value="F5_8 TYPE C DOMAIN-CONTAINING PROTEIN"/>
    <property type="match status" value="1"/>
</dbReference>
<sequence length="464" mass="53320">MSFVLRHNLTAVSLDHLLMIFNEHFPGMVPVTTYLFRKAYGQYGNYEPHFYCPACENYLGRNTGELQCAICCTVTDADSCLKSGCFFPVLSLASQIQILLEQKQTSFKKDWLIADTISDIEFGEEYQKLKESGAMGEDDISLIWNSTCQVIEFEPRERKANICLPCLWFGEKKPNMLTFLKPFVDELSVLEQNGITWTDSANVEHISKVFALICSSDSVTHPLLRNTKQFNGFYGCDFCYHVGGGPYTNKCPVPKLRTEAEHFDHALAATPEKPVMGIKGPSPLMKLENFQMINGFVPEYQHSVCLGVTRQLVNMWFDSRNHEQEWYIGTKSDHIDKELITIKPSVEITRVPRSVADRKYWKASEWRSFLLFYALPLLNGVLLKKFWNHLFLFCELWATSTFSFESFNGTLLNYFHGTTHVPEQIVKKFLCWRSLKQKAEKVKADANDGVKNIIPIMTYWNCVN</sequence>
<evidence type="ECO:0008006" key="3">
    <source>
        <dbReference type="Google" id="ProtNLM"/>
    </source>
</evidence>
<evidence type="ECO:0000313" key="2">
    <source>
        <dbReference type="Proteomes" id="UP001479290"/>
    </source>
</evidence>
<keyword evidence="2" id="KW-1185">Reference proteome</keyword>
<dbReference type="EMBL" id="JAWDJR010000009">
    <property type="protein sequence ID" value="KAK9970010.1"/>
    <property type="molecule type" value="Genomic_DNA"/>
</dbReference>
<organism evidence="1 2">
    <name type="scientific">Culter alburnus</name>
    <name type="common">Topmouth culter</name>
    <dbReference type="NCBI Taxonomy" id="194366"/>
    <lineage>
        <taxon>Eukaryota</taxon>
        <taxon>Metazoa</taxon>
        <taxon>Chordata</taxon>
        <taxon>Craniata</taxon>
        <taxon>Vertebrata</taxon>
        <taxon>Euteleostomi</taxon>
        <taxon>Actinopterygii</taxon>
        <taxon>Neopterygii</taxon>
        <taxon>Teleostei</taxon>
        <taxon>Ostariophysi</taxon>
        <taxon>Cypriniformes</taxon>
        <taxon>Xenocyprididae</taxon>
        <taxon>Xenocypridinae</taxon>
        <taxon>Culter</taxon>
    </lineage>
</organism>
<proteinExistence type="predicted"/>
<protein>
    <recommendedName>
        <fullName evidence="3">Transposase</fullName>
    </recommendedName>
</protein>
<gene>
    <name evidence="1" type="ORF">ABG768_028150</name>
</gene>
<reference evidence="1 2" key="1">
    <citation type="submission" date="2024-05" db="EMBL/GenBank/DDBJ databases">
        <title>A high-quality chromosomal-level genome assembly of Topmouth culter (Culter alburnus).</title>
        <authorList>
            <person name="Zhao H."/>
        </authorList>
    </citation>
    <scope>NUCLEOTIDE SEQUENCE [LARGE SCALE GENOMIC DNA]</scope>
    <source>
        <strain evidence="1">CATC2023</strain>
        <tissue evidence="1">Muscle</tissue>
    </source>
</reference>
<dbReference type="Proteomes" id="UP001479290">
    <property type="component" value="Unassembled WGS sequence"/>
</dbReference>
<name>A0AAW2A8F7_CULAL</name>
<evidence type="ECO:0000313" key="1">
    <source>
        <dbReference type="EMBL" id="KAK9970010.1"/>
    </source>
</evidence>
<dbReference type="PANTHER" id="PTHR46579">
    <property type="entry name" value="F5/8 TYPE C DOMAIN-CONTAINING PROTEIN-RELATED"/>
    <property type="match status" value="1"/>
</dbReference>
<dbReference type="AlphaFoldDB" id="A0AAW2A8F7"/>
<comment type="caution">
    <text evidence="1">The sequence shown here is derived from an EMBL/GenBank/DDBJ whole genome shotgun (WGS) entry which is preliminary data.</text>
</comment>
<accession>A0AAW2A8F7</accession>